<dbReference type="Proteomes" id="UP000886058">
    <property type="component" value="Unassembled WGS sequence"/>
</dbReference>
<feature type="transmembrane region" description="Helical" evidence="7">
    <location>
        <begin position="113"/>
        <end position="130"/>
    </location>
</feature>
<evidence type="ECO:0000256" key="6">
    <source>
        <dbReference type="ARBA" id="ARBA00023136"/>
    </source>
</evidence>
<feature type="domain" description="Cation efflux protein cytoplasmic" evidence="9">
    <location>
        <begin position="213"/>
        <end position="282"/>
    </location>
</feature>
<dbReference type="GO" id="GO:0015086">
    <property type="term" value="F:cadmium ion transmembrane transporter activity"/>
    <property type="evidence" value="ECO:0007669"/>
    <property type="project" value="TreeGrafter"/>
</dbReference>
<accession>A0A7C5DEJ5</accession>
<keyword evidence="4 7" id="KW-0812">Transmembrane</keyword>
<proteinExistence type="inferred from homology"/>
<dbReference type="EMBL" id="DRSQ01000136">
    <property type="protein sequence ID" value="HHE32297.1"/>
    <property type="molecule type" value="Genomic_DNA"/>
</dbReference>
<keyword evidence="6 7" id="KW-0472">Membrane</keyword>
<evidence type="ECO:0000313" key="10">
    <source>
        <dbReference type="EMBL" id="HHE32297.1"/>
    </source>
</evidence>
<dbReference type="AlphaFoldDB" id="A0A7C5DEJ5"/>
<dbReference type="InterPro" id="IPR027470">
    <property type="entry name" value="Cation_efflux_CTD"/>
</dbReference>
<dbReference type="Pfam" id="PF16916">
    <property type="entry name" value="ZT_dimer"/>
    <property type="match status" value="3"/>
</dbReference>
<dbReference type="GO" id="GO:0005886">
    <property type="term" value="C:plasma membrane"/>
    <property type="evidence" value="ECO:0007669"/>
    <property type="project" value="TreeGrafter"/>
</dbReference>
<evidence type="ECO:0000259" key="9">
    <source>
        <dbReference type="Pfam" id="PF16916"/>
    </source>
</evidence>
<dbReference type="InterPro" id="IPR050291">
    <property type="entry name" value="CDF_Transporter"/>
</dbReference>
<dbReference type="GO" id="GO:0006882">
    <property type="term" value="P:intracellular zinc ion homeostasis"/>
    <property type="evidence" value="ECO:0007669"/>
    <property type="project" value="TreeGrafter"/>
</dbReference>
<evidence type="ECO:0000256" key="4">
    <source>
        <dbReference type="ARBA" id="ARBA00022692"/>
    </source>
</evidence>
<keyword evidence="3" id="KW-0813">Transport</keyword>
<keyword evidence="5 7" id="KW-1133">Transmembrane helix</keyword>
<sequence>MSTHKEKKQSVALSSVLASLLLSVLKLVVGLMTGSIGILSEAAHSIMDFGAAALTWLAVRISDKPADTKHHYGHTKVESFTALIETVILLLTSFWIISAAIDRLRQGTHEIEVTWYAIAVIVVSILVDISRSIALRKVARETKSQALEADALHFTSDILSSAVVLAGLGFVALGIEWADAVAGIAVALLIGHAAWELGRKTFDVLVDAAPDGLSEQIEEIAANAPGVVAIRQLRVKPAGPFVFIDLTIAVSRTLPQEKVLAICSDVERRLKEAIPESDIMVNARPVTLDNETVTERIHAVALNHGLHAHNVLNSLSGERKQITFDVEVDSNLTIRKAHDAVCELEEELHREFNGQIDLCIHLDPLNSTARDARPADPETKANIIAAIRKAAAEIPGIHDVHAVNILVSEHNKPCITLHCSFDDHIVLADAHALTSRLESLIYQAIPETSRIIVHAEPFTAVD</sequence>
<dbReference type="InterPro" id="IPR058533">
    <property type="entry name" value="Cation_efflux_TM"/>
</dbReference>
<dbReference type="GO" id="GO:0015341">
    <property type="term" value="F:zinc efflux antiporter activity"/>
    <property type="evidence" value="ECO:0007669"/>
    <property type="project" value="TreeGrafter"/>
</dbReference>
<evidence type="ECO:0000259" key="8">
    <source>
        <dbReference type="Pfam" id="PF01545"/>
    </source>
</evidence>
<name>A0A7C5DEJ5_9CHLB</name>
<evidence type="ECO:0000256" key="3">
    <source>
        <dbReference type="ARBA" id="ARBA00022448"/>
    </source>
</evidence>
<feature type="domain" description="Cation efflux protein transmembrane" evidence="8">
    <location>
        <begin position="14"/>
        <end position="206"/>
    </location>
</feature>
<dbReference type="SUPFAM" id="SSF160240">
    <property type="entry name" value="Cation efflux protein cytoplasmic domain-like"/>
    <property type="match status" value="3"/>
</dbReference>
<dbReference type="NCBIfam" id="TIGR01297">
    <property type="entry name" value="CDF"/>
    <property type="match status" value="1"/>
</dbReference>
<evidence type="ECO:0000256" key="2">
    <source>
        <dbReference type="ARBA" id="ARBA00008114"/>
    </source>
</evidence>
<evidence type="ECO:0000256" key="5">
    <source>
        <dbReference type="ARBA" id="ARBA00022989"/>
    </source>
</evidence>
<dbReference type="PANTHER" id="PTHR43840">
    <property type="entry name" value="MITOCHONDRIAL METAL TRANSPORTER 1-RELATED"/>
    <property type="match status" value="1"/>
</dbReference>
<dbReference type="GO" id="GO:0015093">
    <property type="term" value="F:ferrous iron transmembrane transporter activity"/>
    <property type="evidence" value="ECO:0007669"/>
    <property type="project" value="TreeGrafter"/>
</dbReference>
<dbReference type="InterPro" id="IPR036837">
    <property type="entry name" value="Cation_efflux_CTD_sf"/>
</dbReference>
<dbReference type="Gene3D" id="1.20.1510.10">
    <property type="entry name" value="Cation efflux protein transmembrane domain"/>
    <property type="match status" value="1"/>
</dbReference>
<dbReference type="InterPro" id="IPR027469">
    <property type="entry name" value="Cation_efflux_TMD_sf"/>
</dbReference>
<comment type="subcellular location">
    <subcellularLocation>
        <location evidence="1">Membrane</location>
        <topology evidence="1">Multi-pass membrane protein</topology>
    </subcellularLocation>
</comment>
<dbReference type="Pfam" id="PF01545">
    <property type="entry name" value="Cation_efflux"/>
    <property type="match status" value="1"/>
</dbReference>
<evidence type="ECO:0000256" key="7">
    <source>
        <dbReference type="SAM" id="Phobius"/>
    </source>
</evidence>
<gene>
    <name evidence="10" type="ORF">ENL07_06640</name>
</gene>
<organism evidence="10">
    <name type="scientific">Chlorobaculum parvum</name>
    <dbReference type="NCBI Taxonomy" id="274539"/>
    <lineage>
        <taxon>Bacteria</taxon>
        <taxon>Pseudomonadati</taxon>
        <taxon>Chlorobiota</taxon>
        <taxon>Chlorobiia</taxon>
        <taxon>Chlorobiales</taxon>
        <taxon>Chlorobiaceae</taxon>
        <taxon>Chlorobaculum</taxon>
    </lineage>
</organism>
<protein>
    <submittedName>
        <fullName evidence="10">Cation transporter</fullName>
    </submittedName>
</protein>
<feature type="transmembrane region" description="Helical" evidence="7">
    <location>
        <begin position="80"/>
        <end position="101"/>
    </location>
</feature>
<dbReference type="Gene3D" id="3.30.70.1350">
    <property type="entry name" value="Cation efflux protein, cytoplasmic domain"/>
    <property type="match status" value="3"/>
</dbReference>
<feature type="domain" description="Cation efflux protein cytoplasmic" evidence="9">
    <location>
        <begin position="383"/>
        <end position="457"/>
    </location>
</feature>
<feature type="domain" description="Cation efflux protein cytoplasmic" evidence="9">
    <location>
        <begin position="293"/>
        <end position="364"/>
    </location>
</feature>
<dbReference type="SUPFAM" id="SSF161111">
    <property type="entry name" value="Cation efflux protein transmembrane domain-like"/>
    <property type="match status" value="1"/>
</dbReference>
<reference evidence="10" key="1">
    <citation type="journal article" date="2020" name="mSystems">
        <title>Genome- and Community-Level Interaction Insights into Carbon Utilization and Element Cycling Functions of Hydrothermarchaeota in Hydrothermal Sediment.</title>
        <authorList>
            <person name="Zhou Z."/>
            <person name="Liu Y."/>
            <person name="Xu W."/>
            <person name="Pan J."/>
            <person name="Luo Z.H."/>
            <person name="Li M."/>
        </authorList>
    </citation>
    <scope>NUCLEOTIDE SEQUENCE [LARGE SCALE GENOMIC DNA]</scope>
    <source>
        <strain evidence="10">HyVt-633</strain>
    </source>
</reference>
<comment type="similarity">
    <text evidence="2">Belongs to the cation diffusion facilitator (CDF) transporter (TC 2.A.4) family.</text>
</comment>
<dbReference type="PANTHER" id="PTHR43840:SF15">
    <property type="entry name" value="MITOCHONDRIAL METAL TRANSPORTER 1-RELATED"/>
    <property type="match status" value="1"/>
</dbReference>
<comment type="caution">
    <text evidence="10">The sequence shown here is derived from an EMBL/GenBank/DDBJ whole genome shotgun (WGS) entry which is preliminary data.</text>
</comment>
<dbReference type="InterPro" id="IPR002524">
    <property type="entry name" value="Cation_efflux"/>
</dbReference>
<evidence type="ECO:0000256" key="1">
    <source>
        <dbReference type="ARBA" id="ARBA00004141"/>
    </source>
</evidence>